<evidence type="ECO:0000313" key="2">
    <source>
        <dbReference type="Proteomes" id="UP001341820"/>
    </source>
</evidence>
<evidence type="ECO:0000313" key="1">
    <source>
        <dbReference type="EMBL" id="MED4130651.1"/>
    </source>
</evidence>
<reference evidence="1 2" key="1">
    <citation type="submission" date="2023-03" db="EMBL/GenBank/DDBJ databases">
        <title>Bacillus Genome Sequencing.</title>
        <authorList>
            <person name="Dunlap C."/>
        </authorList>
    </citation>
    <scope>NUCLEOTIDE SEQUENCE [LARGE SCALE GENOMIC DNA]</scope>
    <source>
        <strain evidence="1 2">B-4107</strain>
    </source>
</reference>
<organism evidence="1 2">
    <name type="scientific">Shouchella miscanthi</name>
    <dbReference type="NCBI Taxonomy" id="2598861"/>
    <lineage>
        <taxon>Bacteria</taxon>
        <taxon>Bacillati</taxon>
        <taxon>Bacillota</taxon>
        <taxon>Bacilli</taxon>
        <taxon>Bacillales</taxon>
        <taxon>Bacillaceae</taxon>
        <taxon>Shouchella</taxon>
    </lineage>
</organism>
<dbReference type="EMBL" id="JAROAS010000076">
    <property type="protein sequence ID" value="MED4130651.1"/>
    <property type="molecule type" value="Genomic_DNA"/>
</dbReference>
<evidence type="ECO:0008006" key="3">
    <source>
        <dbReference type="Google" id="ProtNLM"/>
    </source>
</evidence>
<accession>A0ABU6NRT8</accession>
<dbReference type="Gene3D" id="3.40.50.20">
    <property type="match status" value="1"/>
</dbReference>
<sequence>MTNNDYLEMRVREIMNLYNIDRIIAHDEYDLIRVGKIRDYYGIEGQSELSARMFRDKVFMKETASKTVDVPKFKRIESIFDVIEFVESNNYPFIIKPVDQGARA</sequence>
<dbReference type="Proteomes" id="UP001341820">
    <property type="component" value="Unassembled WGS sequence"/>
</dbReference>
<dbReference type="RefSeq" id="WP_328239197.1">
    <property type="nucleotide sequence ID" value="NZ_JAROAS010000076.1"/>
</dbReference>
<proteinExistence type="predicted"/>
<name>A0ABU6NRT8_9BACI</name>
<keyword evidence="2" id="KW-1185">Reference proteome</keyword>
<comment type="caution">
    <text evidence="1">The sequence shown here is derived from an EMBL/GenBank/DDBJ whole genome shotgun (WGS) entry which is preliminary data.</text>
</comment>
<gene>
    <name evidence="1" type="ORF">P5F74_21290</name>
</gene>
<protein>
    <recommendedName>
        <fullName evidence="3">ATP-grasp domain-containing protein</fullName>
    </recommendedName>
</protein>
<dbReference type="SUPFAM" id="SSF56059">
    <property type="entry name" value="Glutathione synthetase ATP-binding domain-like"/>
    <property type="match status" value="1"/>
</dbReference>